<evidence type="ECO:0000313" key="1">
    <source>
        <dbReference type="EMBL" id="KAI5352147.1"/>
    </source>
</evidence>
<dbReference type="Proteomes" id="UP001054821">
    <property type="component" value="Chromosome 1"/>
</dbReference>
<proteinExistence type="predicted"/>
<keyword evidence="2" id="KW-1185">Reference proteome</keyword>
<accession>A0AAD4ZPW8</accession>
<organism evidence="1 2">
    <name type="scientific">Prunus dulcis</name>
    <name type="common">Almond</name>
    <name type="synonym">Amygdalus dulcis</name>
    <dbReference type="NCBI Taxonomy" id="3755"/>
    <lineage>
        <taxon>Eukaryota</taxon>
        <taxon>Viridiplantae</taxon>
        <taxon>Streptophyta</taxon>
        <taxon>Embryophyta</taxon>
        <taxon>Tracheophyta</taxon>
        <taxon>Spermatophyta</taxon>
        <taxon>Magnoliopsida</taxon>
        <taxon>eudicotyledons</taxon>
        <taxon>Gunneridae</taxon>
        <taxon>Pentapetalae</taxon>
        <taxon>rosids</taxon>
        <taxon>fabids</taxon>
        <taxon>Rosales</taxon>
        <taxon>Rosaceae</taxon>
        <taxon>Amygdaloideae</taxon>
        <taxon>Amygdaleae</taxon>
        <taxon>Prunus</taxon>
    </lineage>
</organism>
<comment type="caution">
    <text evidence="1">The sequence shown here is derived from an EMBL/GenBank/DDBJ whole genome shotgun (WGS) entry which is preliminary data.</text>
</comment>
<gene>
    <name evidence="1" type="ORF">L3X38_005038</name>
</gene>
<sequence length="100" mass="11143">MPGIPIIHINLSIFSAVARDLKVPLSLEAGRLLLAVTQESPKPTFSLPENRHSVFRLTIYSYHETPAQPAMEVYIELPYIILYTVGNSAFCVACNFILPL</sequence>
<evidence type="ECO:0000313" key="2">
    <source>
        <dbReference type="Proteomes" id="UP001054821"/>
    </source>
</evidence>
<protein>
    <submittedName>
        <fullName evidence="1">Uncharacterized protein</fullName>
    </submittedName>
</protein>
<name>A0AAD4ZPW8_PRUDU</name>
<dbReference type="EMBL" id="JAJFAZ020000001">
    <property type="protein sequence ID" value="KAI5352147.1"/>
    <property type="molecule type" value="Genomic_DNA"/>
</dbReference>
<dbReference type="AlphaFoldDB" id="A0AAD4ZPW8"/>
<reference evidence="1 2" key="1">
    <citation type="journal article" date="2022" name="G3 (Bethesda)">
        <title>Whole-genome sequence and methylome profiling of the almond [Prunus dulcis (Mill.) D.A. Webb] cultivar 'Nonpareil'.</title>
        <authorList>
            <person name="D'Amico-Willman K.M."/>
            <person name="Ouma W.Z."/>
            <person name="Meulia T."/>
            <person name="Sideli G.M."/>
            <person name="Gradziel T.M."/>
            <person name="Fresnedo-Ramirez J."/>
        </authorList>
    </citation>
    <scope>NUCLEOTIDE SEQUENCE [LARGE SCALE GENOMIC DNA]</scope>
    <source>
        <strain evidence="1">Clone GOH B32 T37-40</strain>
    </source>
</reference>